<evidence type="ECO:0000313" key="1">
    <source>
        <dbReference type="EMBL" id="KAK8895051.1"/>
    </source>
</evidence>
<evidence type="ECO:0008006" key="3">
    <source>
        <dbReference type="Google" id="ProtNLM"/>
    </source>
</evidence>
<gene>
    <name evidence="1" type="ORF">M9Y10_023493</name>
</gene>
<sequence>MNYKDFVYGDESNDETLNKKNLISPVEILEELYDFESADFIRLIQAFALFFISGNSEKCQLILIKEIIPFFQSRNQVFGQDMTHTIFFIAVFKENNIFDYFSLIILDKNKILLKPTILLLSLLSSLNEAFVRCISESRDLLNSVYSRILEFNDLHLFENCVILLNNTLRFSDIKIENSFIQVLFDKSQSIKLETSITLNLIINLVRFSELTISNMQFISEMIFEGLQEKLYFESMYLIYYAYQSPDNKLVLFQNLPFIIRIINELESASIFFSNRQLILLYFRILLDILIFDEDDKNGFKTLIYQNFQFEAIKNIQKKNDSQILQYILLFLSKSPAEFILKYSNELFQSEVFFLYFIIDCINDSDWNLKRSGIMFLPVFLKATNPKFLTFLTDARFVDSLINFIESDEPENQKLALRFLNVIIESNLYFQSYSKQLFEKFNDDELKEEINDLVISSEDDEISVLADHVIGFISHISE</sequence>
<dbReference type="SUPFAM" id="SSF48371">
    <property type="entry name" value="ARM repeat"/>
    <property type="match status" value="1"/>
</dbReference>
<protein>
    <recommendedName>
        <fullName evidence="3">UNC-45/Cro1/She4 central domain-containing protein</fullName>
    </recommendedName>
</protein>
<accession>A0ABR2KWB7</accession>
<evidence type="ECO:0000313" key="2">
    <source>
        <dbReference type="Proteomes" id="UP001470230"/>
    </source>
</evidence>
<comment type="caution">
    <text evidence="1">The sequence shown here is derived from an EMBL/GenBank/DDBJ whole genome shotgun (WGS) entry which is preliminary data.</text>
</comment>
<reference evidence="1 2" key="1">
    <citation type="submission" date="2024-04" db="EMBL/GenBank/DDBJ databases">
        <title>Tritrichomonas musculus Genome.</title>
        <authorList>
            <person name="Alves-Ferreira E."/>
            <person name="Grigg M."/>
            <person name="Lorenzi H."/>
            <person name="Galac M."/>
        </authorList>
    </citation>
    <scope>NUCLEOTIDE SEQUENCE [LARGE SCALE GENOMIC DNA]</scope>
    <source>
        <strain evidence="1 2">EAF2021</strain>
    </source>
</reference>
<name>A0ABR2KWB7_9EUKA</name>
<dbReference type="EMBL" id="JAPFFF010000003">
    <property type="protein sequence ID" value="KAK8895051.1"/>
    <property type="molecule type" value="Genomic_DNA"/>
</dbReference>
<proteinExistence type="predicted"/>
<keyword evidence="2" id="KW-1185">Reference proteome</keyword>
<dbReference type="Proteomes" id="UP001470230">
    <property type="component" value="Unassembled WGS sequence"/>
</dbReference>
<dbReference type="Gene3D" id="1.25.10.10">
    <property type="entry name" value="Leucine-rich Repeat Variant"/>
    <property type="match status" value="1"/>
</dbReference>
<organism evidence="1 2">
    <name type="scientific">Tritrichomonas musculus</name>
    <dbReference type="NCBI Taxonomy" id="1915356"/>
    <lineage>
        <taxon>Eukaryota</taxon>
        <taxon>Metamonada</taxon>
        <taxon>Parabasalia</taxon>
        <taxon>Tritrichomonadida</taxon>
        <taxon>Tritrichomonadidae</taxon>
        <taxon>Tritrichomonas</taxon>
    </lineage>
</organism>
<dbReference type="InterPro" id="IPR016024">
    <property type="entry name" value="ARM-type_fold"/>
</dbReference>
<dbReference type="InterPro" id="IPR011989">
    <property type="entry name" value="ARM-like"/>
</dbReference>